<dbReference type="AlphaFoldDB" id="A0A9Q0GT96"/>
<keyword evidence="4" id="KW-1185">Reference proteome</keyword>
<evidence type="ECO:0000256" key="2">
    <source>
        <dbReference type="PROSITE-ProRule" id="PRU00708"/>
    </source>
</evidence>
<protein>
    <recommendedName>
        <fullName evidence="5">Pentatricopeptide repeat-containing protein</fullName>
    </recommendedName>
</protein>
<dbReference type="FunFam" id="1.25.40.10:FF:000073">
    <property type="entry name" value="Pentatricopeptide repeat-containing protein chloroplastic"/>
    <property type="match status" value="1"/>
</dbReference>
<keyword evidence="1" id="KW-0677">Repeat</keyword>
<dbReference type="OrthoDB" id="1891906at2759"/>
<proteinExistence type="predicted"/>
<dbReference type="Pfam" id="PF13041">
    <property type="entry name" value="PPR_2"/>
    <property type="match status" value="3"/>
</dbReference>
<dbReference type="Pfam" id="PF01535">
    <property type="entry name" value="PPR"/>
    <property type="match status" value="4"/>
</dbReference>
<dbReference type="GO" id="GO:0009451">
    <property type="term" value="P:RNA modification"/>
    <property type="evidence" value="ECO:0007669"/>
    <property type="project" value="InterPro"/>
</dbReference>
<evidence type="ECO:0000256" key="1">
    <source>
        <dbReference type="ARBA" id="ARBA00022737"/>
    </source>
</evidence>
<gene>
    <name evidence="3" type="ORF">NE237_029085</name>
</gene>
<comment type="caution">
    <text evidence="3">The sequence shown here is derived from an EMBL/GenBank/DDBJ whole genome shotgun (WGS) entry which is preliminary data.</text>
</comment>
<dbReference type="GO" id="GO:0003723">
    <property type="term" value="F:RNA binding"/>
    <property type="evidence" value="ECO:0007669"/>
    <property type="project" value="InterPro"/>
</dbReference>
<feature type="repeat" description="PPR" evidence="2">
    <location>
        <begin position="499"/>
        <end position="533"/>
    </location>
</feature>
<feature type="repeat" description="PPR" evidence="2">
    <location>
        <begin position="600"/>
        <end position="634"/>
    </location>
</feature>
<name>A0A9Q0GT96_9MAGN</name>
<dbReference type="FunFam" id="1.25.40.10:FF:001058">
    <property type="entry name" value="Pentatricopeptide repeat-containing protein chloroplastic"/>
    <property type="match status" value="1"/>
</dbReference>
<dbReference type="Proteomes" id="UP001141806">
    <property type="component" value="Unassembled WGS sequence"/>
</dbReference>
<dbReference type="EMBL" id="JAMYWD010000012">
    <property type="protein sequence ID" value="KAJ4952253.1"/>
    <property type="molecule type" value="Genomic_DNA"/>
</dbReference>
<dbReference type="FunFam" id="1.25.40.10:FF:000031">
    <property type="entry name" value="Pentatricopeptide repeat-containing protein mitochondrial"/>
    <property type="match status" value="1"/>
</dbReference>
<dbReference type="PANTHER" id="PTHR47926">
    <property type="entry name" value="PENTATRICOPEPTIDE REPEAT-CONTAINING PROTEIN"/>
    <property type="match status" value="1"/>
</dbReference>
<organism evidence="3 4">
    <name type="scientific">Protea cynaroides</name>
    <dbReference type="NCBI Taxonomy" id="273540"/>
    <lineage>
        <taxon>Eukaryota</taxon>
        <taxon>Viridiplantae</taxon>
        <taxon>Streptophyta</taxon>
        <taxon>Embryophyta</taxon>
        <taxon>Tracheophyta</taxon>
        <taxon>Spermatophyta</taxon>
        <taxon>Magnoliopsida</taxon>
        <taxon>Proteales</taxon>
        <taxon>Proteaceae</taxon>
        <taxon>Protea</taxon>
    </lineage>
</organism>
<feature type="repeat" description="PPR" evidence="2">
    <location>
        <begin position="296"/>
        <end position="330"/>
    </location>
</feature>
<dbReference type="InterPro" id="IPR011990">
    <property type="entry name" value="TPR-like_helical_dom_sf"/>
</dbReference>
<sequence length="702" mass="78920">MEGLSSSTSILLTNSAPFPAKIYSKPSPSIQFHYPRPNPINYFIKTKAASSSSTSPLLQIQTHPNHQSKPFKSRFTEKDAVPKSLPLQTKNPHAIYEDIKRFARRGKLKEALTILDYLDKEGIPVNVTTFSSLLAACVRSKSLVEGKQIHAFIRIHGLEGNDFLRTKLVHFYTSCGSIEDAKKVFDELPHESVYPWNALLRGNVVRGRRQYREVLATYTKMRELGLELNVYTFSCLLKSFAGSSAVTQGMKIHALSIKNGFADGSIIIQTSLIDMYFKCGKIKLARQVFEEIPEIDIVVWGAMIAGFAHNRLQRDAVTYLRKMVRQGIEPNSAILTAILPVIGELWARKLGQEVHGYVIKTKDYAKQLFIKSALIDMYCKCGDMDSGRQVFYCSMERNAVSWTALMSGYVSNGRLEQALRSIIWMQKERVKPDVVTIATVLPVCAELKALKQGKEIHGYAVKNCFLPNVSIITSLIVLYSRCGSLESSHKLFNGMENKNVISWTAMIDAYLKNNCLHEALEVSRSMQLSKHRPDSVTVARMLSACGEMGNLKLGKELHGYVLKRDFELIPFVCAEIVKMYGKCGVIEKAKSVFDAMPSKGSMIWTAIIEAYGFNNRYRDALDLFNQMRSGGFKPNNYTFNVVLTICDQAGFVDEACEIFNSMTGRYNIKALEEHFSIIIELLKCTGRSKEADKYICMKSPVA</sequence>
<reference evidence="3" key="1">
    <citation type="journal article" date="2023" name="Plant J.">
        <title>The genome of the king protea, Protea cynaroides.</title>
        <authorList>
            <person name="Chang J."/>
            <person name="Duong T.A."/>
            <person name="Schoeman C."/>
            <person name="Ma X."/>
            <person name="Roodt D."/>
            <person name="Barker N."/>
            <person name="Li Z."/>
            <person name="Van de Peer Y."/>
            <person name="Mizrachi E."/>
        </authorList>
    </citation>
    <scope>NUCLEOTIDE SEQUENCE</scope>
    <source>
        <tissue evidence="3">Young leaves</tissue>
    </source>
</reference>
<dbReference type="Gene3D" id="1.25.40.10">
    <property type="entry name" value="Tetratricopeptide repeat domain"/>
    <property type="match status" value="5"/>
</dbReference>
<dbReference type="PANTHER" id="PTHR47926:SF354">
    <property type="entry name" value="REPEAT (PPR-LIKE) SUPERFAMILY PROTEIN, PUTATIVE-RELATED"/>
    <property type="match status" value="1"/>
</dbReference>
<feature type="repeat" description="PPR" evidence="2">
    <location>
        <begin position="398"/>
        <end position="432"/>
    </location>
</feature>
<dbReference type="InterPro" id="IPR002885">
    <property type="entry name" value="PPR_rpt"/>
</dbReference>
<dbReference type="PROSITE" id="PS51375">
    <property type="entry name" value="PPR"/>
    <property type="match status" value="4"/>
</dbReference>
<dbReference type="InterPro" id="IPR046960">
    <property type="entry name" value="PPR_At4g14850-like_plant"/>
</dbReference>
<evidence type="ECO:0000313" key="4">
    <source>
        <dbReference type="Proteomes" id="UP001141806"/>
    </source>
</evidence>
<evidence type="ECO:0008006" key="5">
    <source>
        <dbReference type="Google" id="ProtNLM"/>
    </source>
</evidence>
<dbReference type="FunFam" id="1.25.40.10:FF:000285">
    <property type="entry name" value="Pentatricopeptide repeat-containing protein, chloroplastic"/>
    <property type="match status" value="1"/>
</dbReference>
<dbReference type="NCBIfam" id="TIGR00756">
    <property type="entry name" value="PPR"/>
    <property type="match status" value="3"/>
</dbReference>
<dbReference type="Pfam" id="PF13812">
    <property type="entry name" value="PPR_3"/>
    <property type="match status" value="1"/>
</dbReference>
<evidence type="ECO:0000313" key="3">
    <source>
        <dbReference type="EMBL" id="KAJ4952253.1"/>
    </source>
</evidence>
<accession>A0A9Q0GT96</accession>